<proteinExistence type="predicted"/>
<dbReference type="PANTHER" id="PTHR11669">
    <property type="entry name" value="REPLICATION FACTOR C / DNA POLYMERASE III GAMMA-TAU SUBUNIT"/>
    <property type="match status" value="1"/>
</dbReference>
<dbReference type="AlphaFoldDB" id="A0A7C4XAV3"/>
<evidence type="ECO:0000313" key="1">
    <source>
        <dbReference type="EMBL" id="HGV97614.1"/>
    </source>
</evidence>
<dbReference type="SUPFAM" id="SSF52540">
    <property type="entry name" value="P-loop containing nucleoside triphosphate hydrolases"/>
    <property type="match status" value="1"/>
</dbReference>
<dbReference type="Pfam" id="PF13177">
    <property type="entry name" value="DNA_pol3_delta2"/>
    <property type="match status" value="1"/>
</dbReference>
<sequence>MTDYLDEVVGQETAKRILRTAIKKDRLYNLLFCGPKGVGKRLMGFALAKTLGSPPNSPNFILIGPIPSRIKDKTDKIFEYAKRYLPENPIIEIEDRTSILIEQIRVTIEKLVSMPTKGTKRVVLILEADRMTEEAANSFLKTLEEPPMDTVFILTSSRPNFLLPTIRSRCQIVPFSHLTGEQIKEVIFEGRDEFKLGSPGEILNLRENSLFEKVLQIFKSSPLTPAKCAELSKELERQRLVDVFYPLLLFYRLVFYKQQGIKIETPYYQLIEEKAKKIPVSKVMDTILLLNYSLNLLEQNPNHLLLLLNTLLKLP</sequence>
<protein>
    <submittedName>
        <fullName evidence="1">AAA family ATPase</fullName>
    </submittedName>
</protein>
<gene>
    <name evidence="1" type="ORF">ENV60_04895</name>
</gene>
<reference evidence="1" key="1">
    <citation type="journal article" date="2020" name="mSystems">
        <title>Genome- and Community-Level Interaction Insights into Carbon Utilization and Element Cycling Functions of Hydrothermarchaeota in Hydrothermal Sediment.</title>
        <authorList>
            <person name="Zhou Z."/>
            <person name="Liu Y."/>
            <person name="Xu W."/>
            <person name="Pan J."/>
            <person name="Luo Z.H."/>
            <person name="Li M."/>
        </authorList>
    </citation>
    <scope>NUCLEOTIDE SEQUENCE [LARGE SCALE GENOMIC DNA]</scope>
    <source>
        <strain evidence="1">SpSt-774</strain>
    </source>
</reference>
<dbReference type="Gene3D" id="3.40.50.300">
    <property type="entry name" value="P-loop containing nucleotide triphosphate hydrolases"/>
    <property type="match status" value="1"/>
</dbReference>
<dbReference type="InterPro" id="IPR050238">
    <property type="entry name" value="DNA_Rep/Repair_Clamp_Loader"/>
</dbReference>
<organism evidence="1">
    <name type="scientific">candidate division WOR-3 bacterium</name>
    <dbReference type="NCBI Taxonomy" id="2052148"/>
    <lineage>
        <taxon>Bacteria</taxon>
        <taxon>Bacteria division WOR-3</taxon>
    </lineage>
</organism>
<name>A0A7C4XAV3_UNCW3</name>
<dbReference type="InterPro" id="IPR027417">
    <property type="entry name" value="P-loop_NTPase"/>
</dbReference>
<dbReference type="CDD" id="cd00009">
    <property type="entry name" value="AAA"/>
    <property type="match status" value="1"/>
</dbReference>
<accession>A0A7C4XAV3</accession>
<dbReference type="PANTHER" id="PTHR11669:SF8">
    <property type="entry name" value="DNA POLYMERASE III SUBUNIT DELTA"/>
    <property type="match status" value="1"/>
</dbReference>
<dbReference type="GO" id="GO:0006261">
    <property type="term" value="P:DNA-templated DNA replication"/>
    <property type="evidence" value="ECO:0007669"/>
    <property type="project" value="TreeGrafter"/>
</dbReference>
<dbReference type="EMBL" id="DTGZ01000092">
    <property type="protein sequence ID" value="HGV97614.1"/>
    <property type="molecule type" value="Genomic_DNA"/>
</dbReference>
<comment type="caution">
    <text evidence="1">The sequence shown here is derived from an EMBL/GenBank/DDBJ whole genome shotgun (WGS) entry which is preliminary data.</text>
</comment>